<dbReference type="Pfam" id="PF07690">
    <property type="entry name" value="MFS_1"/>
    <property type="match status" value="2"/>
</dbReference>
<keyword evidence="2" id="KW-0813">Transport</keyword>
<dbReference type="InterPro" id="IPR011701">
    <property type="entry name" value="MFS"/>
</dbReference>
<feature type="transmembrane region" description="Helical" evidence="7">
    <location>
        <begin position="12"/>
        <end position="33"/>
    </location>
</feature>
<evidence type="ECO:0000256" key="4">
    <source>
        <dbReference type="ARBA" id="ARBA00022692"/>
    </source>
</evidence>
<dbReference type="GO" id="GO:0022857">
    <property type="term" value="F:transmembrane transporter activity"/>
    <property type="evidence" value="ECO:0007669"/>
    <property type="project" value="InterPro"/>
</dbReference>
<feature type="transmembrane region" description="Helical" evidence="7">
    <location>
        <begin position="173"/>
        <end position="193"/>
    </location>
</feature>
<evidence type="ECO:0000259" key="8">
    <source>
        <dbReference type="PROSITE" id="PS50850"/>
    </source>
</evidence>
<feature type="transmembrane region" description="Helical" evidence="7">
    <location>
        <begin position="309"/>
        <end position="328"/>
    </location>
</feature>
<dbReference type="InterPro" id="IPR020846">
    <property type="entry name" value="MFS_dom"/>
</dbReference>
<evidence type="ECO:0000256" key="2">
    <source>
        <dbReference type="ARBA" id="ARBA00022448"/>
    </source>
</evidence>
<evidence type="ECO:0000313" key="10">
    <source>
        <dbReference type="Proteomes" id="UP000824072"/>
    </source>
</evidence>
<reference evidence="9" key="2">
    <citation type="journal article" date="2021" name="PeerJ">
        <title>Extensive microbial diversity within the chicken gut microbiome revealed by metagenomics and culture.</title>
        <authorList>
            <person name="Gilroy R."/>
            <person name="Ravi A."/>
            <person name="Getino M."/>
            <person name="Pursley I."/>
            <person name="Horton D.L."/>
            <person name="Alikhan N.F."/>
            <person name="Baker D."/>
            <person name="Gharbi K."/>
            <person name="Hall N."/>
            <person name="Watson M."/>
            <person name="Adriaenssens E.M."/>
            <person name="Foster-Nyarko E."/>
            <person name="Jarju S."/>
            <person name="Secka A."/>
            <person name="Antonio M."/>
            <person name="Oren A."/>
            <person name="Chaudhuri R.R."/>
            <person name="La Ragione R."/>
            <person name="Hildebrand F."/>
            <person name="Pallen M.J."/>
        </authorList>
    </citation>
    <scope>NUCLEOTIDE SEQUENCE</scope>
    <source>
        <strain evidence="9">ChiHcec3-11533</strain>
    </source>
</reference>
<dbReference type="Gene3D" id="1.20.1250.20">
    <property type="entry name" value="MFS general substrate transporter like domains"/>
    <property type="match status" value="2"/>
</dbReference>
<feature type="transmembrane region" description="Helical" evidence="7">
    <location>
        <begin position="106"/>
        <end position="128"/>
    </location>
</feature>
<dbReference type="PROSITE" id="PS51257">
    <property type="entry name" value="PROKAR_LIPOPROTEIN"/>
    <property type="match status" value="1"/>
</dbReference>
<feature type="transmembrane region" description="Helical" evidence="7">
    <location>
        <begin position="376"/>
        <end position="398"/>
    </location>
</feature>
<evidence type="ECO:0000256" key="5">
    <source>
        <dbReference type="ARBA" id="ARBA00022989"/>
    </source>
</evidence>
<accession>A0A9D1IC23</accession>
<feature type="transmembrane region" description="Helical" evidence="7">
    <location>
        <begin position="349"/>
        <end position="370"/>
    </location>
</feature>
<evidence type="ECO:0000256" key="1">
    <source>
        <dbReference type="ARBA" id="ARBA00004651"/>
    </source>
</evidence>
<keyword evidence="6 7" id="KW-0472">Membrane</keyword>
<reference evidence="9" key="1">
    <citation type="submission" date="2020-10" db="EMBL/GenBank/DDBJ databases">
        <authorList>
            <person name="Gilroy R."/>
        </authorList>
    </citation>
    <scope>NUCLEOTIDE SEQUENCE</scope>
    <source>
        <strain evidence="9">ChiHcec3-11533</strain>
    </source>
</reference>
<evidence type="ECO:0000256" key="3">
    <source>
        <dbReference type="ARBA" id="ARBA00022475"/>
    </source>
</evidence>
<dbReference type="InterPro" id="IPR050171">
    <property type="entry name" value="MFS_Transporters"/>
</dbReference>
<dbReference type="EMBL" id="DVMU01000184">
    <property type="protein sequence ID" value="HIU34532.1"/>
    <property type="molecule type" value="Genomic_DNA"/>
</dbReference>
<dbReference type="SUPFAM" id="SSF103473">
    <property type="entry name" value="MFS general substrate transporter"/>
    <property type="match status" value="1"/>
</dbReference>
<dbReference type="PANTHER" id="PTHR23517">
    <property type="entry name" value="RESISTANCE PROTEIN MDTM, PUTATIVE-RELATED-RELATED"/>
    <property type="match status" value="1"/>
</dbReference>
<sequence>MKKHPRYQEWLLLAAIFFFWFSCYTYPSFFSAYVVNVLQAPEVTAGLILGSYGFMQMLLRIPLGVVSDVLQKRKAFVLIGFAASLASSAGLTILDLSLGEGAIPTWIHIAAMLFRGLSGVAASTWVTLSVMYSSNFQKEEMPSAMSRLMVPQYGSQIFAMLLGSHVAGRFGEWTAFALASGAGLLGLILAAMVKENCPQKERMSLKSFFTVAKDRDLFIGTVLATLLRVICWGTVLGFLSTWAQNAAGFTTEQLGYLSVMYLLPNTIMARFSGPVFSKRFGRRNVLAAGFLILAIACSLYPFSRSLWPLMATQTVFGMGMGLILPLTLSASVENIPPERRGVSMGIYQAVYGAGMSLGPVLAGWIISLATTQLGGYVINFYFNAVLSAFGAALSLLLLRSEKNDNPRA</sequence>
<dbReference type="GO" id="GO:0005886">
    <property type="term" value="C:plasma membrane"/>
    <property type="evidence" value="ECO:0007669"/>
    <property type="project" value="UniProtKB-SubCell"/>
</dbReference>
<feature type="transmembrane region" description="Helical" evidence="7">
    <location>
        <begin position="254"/>
        <end position="273"/>
    </location>
</feature>
<organism evidence="9 10">
    <name type="scientific">Candidatus Pullichristensenella excrementigallinarum</name>
    <dbReference type="NCBI Taxonomy" id="2840907"/>
    <lineage>
        <taxon>Bacteria</taxon>
        <taxon>Bacillati</taxon>
        <taxon>Bacillota</taxon>
        <taxon>Clostridia</taxon>
        <taxon>Candidatus Pullichristensenella</taxon>
    </lineage>
</organism>
<dbReference type="PANTHER" id="PTHR23517:SF3">
    <property type="entry name" value="INTEGRAL MEMBRANE TRANSPORT PROTEIN"/>
    <property type="match status" value="1"/>
</dbReference>
<evidence type="ECO:0000313" key="9">
    <source>
        <dbReference type="EMBL" id="HIU34532.1"/>
    </source>
</evidence>
<dbReference type="Proteomes" id="UP000824072">
    <property type="component" value="Unassembled WGS sequence"/>
</dbReference>
<feature type="transmembrane region" description="Helical" evidence="7">
    <location>
        <begin position="285"/>
        <end position="303"/>
    </location>
</feature>
<comment type="subcellular location">
    <subcellularLocation>
        <location evidence="1">Cell membrane</location>
        <topology evidence="1">Multi-pass membrane protein</topology>
    </subcellularLocation>
</comment>
<comment type="caution">
    <text evidence="9">The sequence shown here is derived from an EMBL/GenBank/DDBJ whole genome shotgun (WGS) entry which is preliminary data.</text>
</comment>
<protein>
    <submittedName>
        <fullName evidence="9">MFS transporter</fullName>
    </submittedName>
</protein>
<keyword evidence="3" id="KW-1003">Cell membrane</keyword>
<keyword evidence="4 7" id="KW-0812">Transmembrane</keyword>
<feature type="transmembrane region" description="Helical" evidence="7">
    <location>
        <begin position="217"/>
        <end position="242"/>
    </location>
</feature>
<keyword evidence="5 7" id="KW-1133">Transmembrane helix</keyword>
<feature type="transmembrane region" description="Helical" evidence="7">
    <location>
        <begin position="75"/>
        <end position="94"/>
    </location>
</feature>
<dbReference type="InterPro" id="IPR036259">
    <property type="entry name" value="MFS_trans_sf"/>
</dbReference>
<name>A0A9D1IC23_9FIRM</name>
<gene>
    <name evidence="9" type="ORF">IAB02_08215</name>
</gene>
<evidence type="ECO:0000256" key="6">
    <source>
        <dbReference type="ARBA" id="ARBA00023136"/>
    </source>
</evidence>
<dbReference type="AlphaFoldDB" id="A0A9D1IC23"/>
<dbReference type="PROSITE" id="PS50850">
    <property type="entry name" value="MFS"/>
    <property type="match status" value="1"/>
</dbReference>
<feature type="transmembrane region" description="Helical" evidence="7">
    <location>
        <begin position="148"/>
        <end position="167"/>
    </location>
</feature>
<proteinExistence type="predicted"/>
<evidence type="ECO:0000256" key="7">
    <source>
        <dbReference type="SAM" id="Phobius"/>
    </source>
</evidence>
<feature type="transmembrane region" description="Helical" evidence="7">
    <location>
        <begin position="45"/>
        <end position="63"/>
    </location>
</feature>
<feature type="domain" description="Major facilitator superfamily (MFS) profile" evidence="8">
    <location>
        <begin position="217"/>
        <end position="408"/>
    </location>
</feature>